<dbReference type="STRING" id="767817.Desgi_0902"/>
<dbReference type="OrthoDB" id="9944128at2"/>
<protein>
    <submittedName>
        <fullName evidence="1">Uncharacterized protein</fullName>
    </submittedName>
</protein>
<dbReference type="KEGG" id="dgi:Desgi_0902"/>
<dbReference type="AlphaFoldDB" id="R4KIT0"/>
<organism evidence="1 2">
    <name type="scientific">Desulfoscipio gibsoniae DSM 7213</name>
    <dbReference type="NCBI Taxonomy" id="767817"/>
    <lineage>
        <taxon>Bacteria</taxon>
        <taxon>Bacillati</taxon>
        <taxon>Bacillota</taxon>
        <taxon>Clostridia</taxon>
        <taxon>Eubacteriales</taxon>
        <taxon>Desulfallaceae</taxon>
        <taxon>Desulfoscipio</taxon>
    </lineage>
</organism>
<evidence type="ECO:0000313" key="1">
    <source>
        <dbReference type="EMBL" id="AGL00450.1"/>
    </source>
</evidence>
<evidence type="ECO:0000313" key="2">
    <source>
        <dbReference type="Proteomes" id="UP000013520"/>
    </source>
</evidence>
<keyword evidence="2" id="KW-1185">Reference proteome</keyword>
<reference evidence="1 2" key="1">
    <citation type="submission" date="2012-01" db="EMBL/GenBank/DDBJ databases">
        <title>Complete sequence of Desulfotomaculum gibsoniae DSM 7213.</title>
        <authorList>
            <consortium name="US DOE Joint Genome Institute"/>
            <person name="Lucas S."/>
            <person name="Han J."/>
            <person name="Lapidus A."/>
            <person name="Cheng J.-F."/>
            <person name="Goodwin L."/>
            <person name="Pitluck S."/>
            <person name="Peters L."/>
            <person name="Ovchinnikova G."/>
            <person name="Teshima H."/>
            <person name="Detter J.C."/>
            <person name="Han C."/>
            <person name="Tapia R."/>
            <person name="Land M."/>
            <person name="Hauser L."/>
            <person name="Kyrpides N."/>
            <person name="Ivanova N."/>
            <person name="Pagani I."/>
            <person name="Parshina S."/>
            <person name="Plugge C."/>
            <person name="Muyzer G."/>
            <person name="Kuever J."/>
            <person name="Ivanova A."/>
            <person name="Nazina T."/>
            <person name="Klenk H.-P."/>
            <person name="Brambilla E."/>
            <person name="Spring S."/>
            <person name="Stams A.F."/>
            <person name="Woyke T."/>
        </authorList>
    </citation>
    <scope>NUCLEOTIDE SEQUENCE [LARGE SCALE GENOMIC DNA]</scope>
    <source>
        <strain evidence="1 2">DSM 7213</strain>
    </source>
</reference>
<dbReference type="HOGENOM" id="CLU_3079131_0_0_9"/>
<sequence length="52" mass="5819">MKKHNIKPTFIKSGLEKYRAKSARIDDNSAQATPPKHYGSGAIYVAREAKED</sequence>
<dbReference type="RefSeq" id="WP_006521104.1">
    <property type="nucleotide sequence ID" value="NC_021184.1"/>
</dbReference>
<accession>R4KIT0</accession>
<dbReference type="Proteomes" id="UP000013520">
    <property type="component" value="Chromosome"/>
</dbReference>
<gene>
    <name evidence="1" type="ORF">Desgi_0902</name>
</gene>
<name>R4KIT0_9FIRM</name>
<proteinExistence type="predicted"/>
<dbReference type="EMBL" id="CP003273">
    <property type="protein sequence ID" value="AGL00450.1"/>
    <property type="molecule type" value="Genomic_DNA"/>
</dbReference>